<dbReference type="Pfam" id="PF21687">
    <property type="entry name" value="T2SSK_1st"/>
    <property type="match status" value="1"/>
</dbReference>
<dbReference type="EMBL" id="AP021879">
    <property type="protein sequence ID" value="BBO87467.1"/>
    <property type="molecule type" value="Genomic_DNA"/>
</dbReference>
<evidence type="ECO:0000256" key="2">
    <source>
        <dbReference type="ARBA" id="ARBA00007246"/>
    </source>
</evidence>
<reference evidence="12 13" key="1">
    <citation type="submission" date="2019-11" db="EMBL/GenBank/DDBJ databases">
        <title>Comparative genomics of hydrocarbon-degrading Desulfosarcina strains.</title>
        <authorList>
            <person name="Watanabe M."/>
            <person name="Kojima H."/>
            <person name="Fukui M."/>
        </authorList>
    </citation>
    <scope>NUCLEOTIDE SEQUENCE [LARGE SCALE GENOMIC DNA]</scope>
    <source>
        <strain evidence="13">oXyS1</strain>
    </source>
</reference>
<protein>
    <submittedName>
        <fullName evidence="12">Type II secretion system protein K</fullName>
    </submittedName>
</protein>
<keyword evidence="6 10" id="KW-0812">Transmembrane</keyword>
<keyword evidence="5" id="KW-0997">Cell inner membrane</keyword>
<dbReference type="Proteomes" id="UP000422108">
    <property type="component" value="Chromosome"/>
</dbReference>
<feature type="transmembrane region" description="Helical" evidence="10">
    <location>
        <begin position="21"/>
        <end position="41"/>
    </location>
</feature>
<dbReference type="InterPro" id="IPR038072">
    <property type="entry name" value="GspK_central_sf"/>
</dbReference>
<dbReference type="AlphaFoldDB" id="A0A5K8A4T2"/>
<dbReference type="SUPFAM" id="SSF158544">
    <property type="entry name" value="GspK insert domain-like"/>
    <property type="match status" value="1"/>
</dbReference>
<evidence type="ECO:0000259" key="11">
    <source>
        <dbReference type="Pfam" id="PF21687"/>
    </source>
</evidence>
<evidence type="ECO:0000256" key="3">
    <source>
        <dbReference type="ARBA" id="ARBA00022448"/>
    </source>
</evidence>
<keyword evidence="8 10" id="KW-1133">Transmembrane helix</keyword>
<sequence>MFTAKPVNKAPSVGVIDNQRGVAILVAIGVVAVLLSAGLALNQRIRSSVSDAIRVRDDLVLSEMATSGVHAAMVMLINDRKTNNTDTLQEDWANPEKVAEMMGLMPFDDGELDVRIEDERGKIQVNALVKFPEGRQFVASQRSLWERLLDRLFSLFEDPPDSEPNMIINSLKDWIDDGDNEAITGLTGAESDYYEGLEPPYSCKNGPFDHLGEVALVQGILPELYYGVGGAAGLSAMLTVYGATASGESQFAFDGKINISTADVNVLAALLPSEDDDLAQALADYRIAMADETFVNTITSANWYKQVPGAGGLTIDADLITVSSDLFRIVATAKRNRRTHILNVVVQRQKAQGTGQWECKTLNWQAE</sequence>
<accession>A0A5K8A4T2</accession>
<evidence type="ECO:0000256" key="7">
    <source>
        <dbReference type="ARBA" id="ARBA00022927"/>
    </source>
</evidence>
<feature type="domain" description="T2SS protein K first SAM-like" evidence="11">
    <location>
        <begin position="121"/>
        <end position="225"/>
    </location>
</feature>
<evidence type="ECO:0000256" key="9">
    <source>
        <dbReference type="ARBA" id="ARBA00023136"/>
    </source>
</evidence>
<dbReference type="Gene3D" id="1.10.40.60">
    <property type="entry name" value="EpsJ-like"/>
    <property type="match status" value="2"/>
</dbReference>
<dbReference type="GO" id="GO:0009306">
    <property type="term" value="P:protein secretion"/>
    <property type="evidence" value="ECO:0007669"/>
    <property type="project" value="InterPro"/>
</dbReference>
<evidence type="ECO:0000313" key="12">
    <source>
        <dbReference type="EMBL" id="BBO87467.1"/>
    </source>
</evidence>
<keyword evidence="3" id="KW-0813">Transport</keyword>
<comment type="similarity">
    <text evidence="2">Belongs to the GSP K family.</text>
</comment>
<dbReference type="PANTHER" id="PTHR38831:SF2">
    <property type="entry name" value="TYPE II SECRETION SYSTEM PROTEIN K"/>
    <property type="match status" value="1"/>
</dbReference>
<evidence type="ECO:0000256" key="5">
    <source>
        <dbReference type="ARBA" id="ARBA00022519"/>
    </source>
</evidence>
<organism evidence="12 13">
    <name type="scientific">Desulfosarcina ovata subsp. ovata</name>
    <dbReference type="NCBI Taxonomy" id="2752305"/>
    <lineage>
        <taxon>Bacteria</taxon>
        <taxon>Pseudomonadati</taxon>
        <taxon>Thermodesulfobacteriota</taxon>
        <taxon>Desulfobacteria</taxon>
        <taxon>Desulfobacterales</taxon>
        <taxon>Desulfosarcinaceae</taxon>
        <taxon>Desulfosarcina</taxon>
    </lineage>
</organism>
<evidence type="ECO:0000256" key="10">
    <source>
        <dbReference type="SAM" id="Phobius"/>
    </source>
</evidence>
<dbReference type="PIRSF" id="PIRSF002786">
    <property type="entry name" value="XcpX"/>
    <property type="match status" value="1"/>
</dbReference>
<keyword evidence="13" id="KW-1185">Reference proteome</keyword>
<dbReference type="PANTHER" id="PTHR38831">
    <property type="entry name" value="TYPE II SECRETION SYSTEM PROTEIN K"/>
    <property type="match status" value="1"/>
</dbReference>
<evidence type="ECO:0000313" key="13">
    <source>
        <dbReference type="Proteomes" id="UP000422108"/>
    </source>
</evidence>
<dbReference type="GO" id="GO:0005886">
    <property type="term" value="C:plasma membrane"/>
    <property type="evidence" value="ECO:0007669"/>
    <property type="project" value="UniProtKB-SubCell"/>
</dbReference>
<dbReference type="RefSeq" id="WP_155308920.1">
    <property type="nucleotide sequence ID" value="NZ_AP021879.1"/>
</dbReference>
<dbReference type="InterPro" id="IPR005628">
    <property type="entry name" value="GspK"/>
</dbReference>
<comment type="subcellular location">
    <subcellularLocation>
        <location evidence="1">Cell inner membrane</location>
    </subcellularLocation>
</comment>
<evidence type="ECO:0000256" key="8">
    <source>
        <dbReference type="ARBA" id="ARBA00022989"/>
    </source>
</evidence>
<evidence type="ECO:0000256" key="4">
    <source>
        <dbReference type="ARBA" id="ARBA00022475"/>
    </source>
</evidence>
<gene>
    <name evidence="12" type="primary">xcpX</name>
    <name evidence="12" type="ORF">DSCOOX_06470</name>
</gene>
<proteinExistence type="inferred from homology"/>
<keyword evidence="9 10" id="KW-0472">Membrane</keyword>
<evidence type="ECO:0000256" key="1">
    <source>
        <dbReference type="ARBA" id="ARBA00004533"/>
    </source>
</evidence>
<dbReference type="Gene3D" id="3.30.1300.30">
    <property type="entry name" value="GSPII I/J protein-like"/>
    <property type="match status" value="1"/>
</dbReference>
<dbReference type="InterPro" id="IPR049031">
    <property type="entry name" value="T2SSK_SAM-like_1st"/>
</dbReference>
<evidence type="ECO:0000256" key="6">
    <source>
        <dbReference type="ARBA" id="ARBA00022692"/>
    </source>
</evidence>
<keyword evidence="7" id="KW-0653">Protein transport</keyword>
<name>A0A5K8A4T2_9BACT</name>
<keyword evidence="4" id="KW-1003">Cell membrane</keyword>